<dbReference type="InterPro" id="IPR042265">
    <property type="entry name" value="DPH1/DPH2_3"/>
</dbReference>
<evidence type="ECO:0000313" key="2">
    <source>
        <dbReference type="Proteomes" id="UP000014978"/>
    </source>
</evidence>
<comment type="caution">
    <text evidence="1">The sequence shown here is derived from an EMBL/GenBank/DDBJ whole genome shotgun (WGS) entry which is preliminary data.</text>
</comment>
<dbReference type="Gene3D" id="3.40.50.11860">
    <property type="entry name" value="Diphthamide synthesis DPH1/DPH2 domain 3"/>
    <property type="match status" value="1"/>
</dbReference>
<dbReference type="GO" id="GO:0090560">
    <property type="term" value="F:2-(3-amino-3-carboxypropyl)histidine synthase activity"/>
    <property type="evidence" value="ECO:0007669"/>
    <property type="project" value="InterPro"/>
</dbReference>
<proteinExistence type="predicted"/>
<dbReference type="InterPro" id="IPR016435">
    <property type="entry name" value="DPH1/DPH2"/>
</dbReference>
<dbReference type="InParanoid" id="S7W839"/>
<dbReference type="Proteomes" id="UP000014978">
    <property type="component" value="Unassembled WGS sequence"/>
</dbReference>
<dbReference type="VEuPathDB" id="MicrosporidiaDB:SLOPH_278"/>
<protein>
    <submittedName>
        <fullName evidence="1">Diphthamide synthesis protein</fullName>
    </submittedName>
</protein>
<sequence>MVFFDSLLKSKKIVRLISDAEHASLLSMVYDYIATNFPNIDIGILENVEFFCPLKTASSELFIILAAQCPFHSVECISLVKELNDQDSVKDSFYYNKDNEITIFKDNIFVYRKYKIDIASKSIFTKNLQFYKYFHYILNFKNNENIKDDCFLEKIENLDRTRFLVSRFAQMEKIKKCSILGIFFTNPIFLPLAKRVKKVLQKLGKRGFLYFLRDVSETRLCSIDGIEAMILIDCQMFEMPVITKPVISPFELILAYQEEEWNGEYGVNEVDEEKIKIEVNENECTKIIKKEFIKVEYQVDNQEDENIYEGYKGIPEHYD</sequence>
<accession>S7W839</accession>
<evidence type="ECO:0000313" key="1">
    <source>
        <dbReference type="EMBL" id="EPR79001.1"/>
    </source>
</evidence>
<dbReference type="EMBL" id="ATCN01000449">
    <property type="protein sequence ID" value="EPR79001.1"/>
    <property type="molecule type" value="Genomic_DNA"/>
</dbReference>
<dbReference type="Pfam" id="PF01866">
    <property type="entry name" value="Diphthamide_syn"/>
    <property type="match status" value="1"/>
</dbReference>
<dbReference type="OrthoDB" id="449241at2759"/>
<gene>
    <name evidence="1" type="ORF">SLOPH_278</name>
</gene>
<dbReference type="AlphaFoldDB" id="S7W839"/>
<organism evidence="1 2">
    <name type="scientific">Spraguea lophii (strain 42_110)</name>
    <name type="common">Microsporidian parasite</name>
    <dbReference type="NCBI Taxonomy" id="1358809"/>
    <lineage>
        <taxon>Eukaryota</taxon>
        <taxon>Fungi</taxon>
        <taxon>Fungi incertae sedis</taxon>
        <taxon>Microsporidia</taxon>
        <taxon>Spragueidae</taxon>
        <taxon>Spraguea</taxon>
    </lineage>
</organism>
<dbReference type="GO" id="GO:0017183">
    <property type="term" value="P:protein histidyl modification to diphthamide"/>
    <property type="evidence" value="ECO:0007669"/>
    <property type="project" value="InterPro"/>
</dbReference>
<reference evidence="2" key="1">
    <citation type="journal article" date="2013" name="PLoS Genet.">
        <title>The genome of Spraguea lophii and the basis of host-microsporidian interactions.</title>
        <authorList>
            <person name="Campbell S.E."/>
            <person name="Williams T.A."/>
            <person name="Yousuf A."/>
            <person name="Soanes D.M."/>
            <person name="Paszkiewicz K.H."/>
            <person name="Williams B.A.P."/>
        </authorList>
    </citation>
    <scope>NUCLEOTIDE SEQUENCE [LARGE SCALE GENOMIC DNA]</scope>
    <source>
        <strain evidence="2">42_110</strain>
    </source>
</reference>
<dbReference type="STRING" id="1358809.S7W839"/>
<keyword evidence="2" id="KW-1185">Reference proteome</keyword>
<name>S7W839_SPRLO</name>
<dbReference type="OMA" id="DNEITIF"/>
<dbReference type="HOGENOM" id="CLU_872027_0_0_1"/>